<evidence type="ECO:0000313" key="2">
    <source>
        <dbReference type="EMBL" id="KHN28350.1"/>
    </source>
</evidence>
<reference evidence="2" key="1">
    <citation type="submission" date="2014-07" db="EMBL/GenBank/DDBJ databases">
        <title>Identification of a novel salt tolerance gene in wild soybean by whole-genome sequencing.</title>
        <authorList>
            <person name="Lam H.-M."/>
            <person name="Qi X."/>
            <person name="Li M.-W."/>
            <person name="Liu X."/>
            <person name="Xie M."/>
            <person name="Ni M."/>
            <person name="Xu X."/>
        </authorList>
    </citation>
    <scope>NUCLEOTIDE SEQUENCE [LARGE SCALE GENOMIC DNA]</scope>
    <source>
        <tissue evidence="2">Root</tissue>
    </source>
</reference>
<organism evidence="2">
    <name type="scientific">Glycine soja</name>
    <name type="common">Wild soybean</name>
    <dbReference type="NCBI Taxonomy" id="3848"/>
    <lineage>
        <taxon>Eukaryota</taxon>
        <taxon>Viridiplantae</taxon>
        <taxon>Streptophyta</taxon>
        <taxon>Embryophyta</taxon>
        <taxon>Tracheophyta</taxon>
        <taxon>Spermatophyta</taxon>
        <taxon>Magnoliopsida</taxon>
        <taxon>eudicotyledons</taxon>
        <taxon>Gunneridae</taxon>
        <taxon>Pentapetalae</taxon>
        <taxon>rosids</taxon>
        <taxon>fabids</taxon>
        <taxon>Fabales</taxon>
        <taxon>Fabaceae</taxon>
        <taxon>Papilionoideae</taxon>
        <taxon>50 kb inversion clade</taxon>
        <taxon>NPAAA clade</taxon>
        <taxon>indigoferoid/millettioid clade</taxon>
        <taxon>Phaseoleae</taxon>
        <taxon>Glycine</taxon>
        <taxon>Glycine subgen. Soja</taxon>
    </lineage>
</organism>
<protein>
    <submittedName>
        <fullName evidence="2">Uncharacterized protein</fullName>
    </submittedName>
</protein>
<accession>A0A0B2R3W5</accession>
<evidence type="ECO:0000256" key="1">
    <source>
        <dbReference type="SAM" id="MobiDB-lite"/>
    </source>
</evidence>
<feature type="compositionally biased region" description="Pro residues" evidence="1">
    <location>
        <begin position="42"/>
        <end position="51"/>
    </location>
</feature>
<dbReference type="EMBL" id="KN652845">
    <property type="protein sequence ID" value="KHN28350.1"/>
    <property type="molecule type" value="Genomic_DNA"/>
</dbReference>
<feature type="region of interest" description="Disordered" evidence="1">
    <location>
        <begin position="1"/>
        <end position="52"/>
    </location>
</feature>
<dbReference type="Proteomes" id="UP000053555">
    <property type="component" value="Unassembled WGS sequence"/>
</dbReference>
<sequence length="101" mass="11450">MSSTVPPVLPISNHGNHQCRQRCHQGFGEQPSLPRLHQQPIHLPPPRPRLAPPLVGARGPLYVLKTRVLLQSHPSCPQKLLLLPHQVLRCRFTHPRSLFPH</sequence>
<proteinExistence type="predicted"/>
<name>A0A0B2R3W5_GLYSO</name>
<gene>
    <name evidence="2" type="ORF">glysoja_029611</name>
</gene>
<dbReference type="AlphaFoldDB" id="A0A0B2R3W5"/>